<feature type="chain" id="PRO_5019241122" description="VDE lipocalin domain-containing protein" evidence="2">
    <location>
        <begin position="22"/>
        <end position="179"/>
    </location>
</feature>
<dbReference type="OrthoDB" id="204729at2759"/>
<evidence type="ECO:0000313" key="4">
    <source>
        <dbReference type="Proteomes" id="UP000291116"/>
    </source>
</evidence>
<evidence type="ECO:0008006" key="5">
    <source>
        <dbReference type="Google" id="ProtNLM"/>
    </source>
</evidence>
<sequence>MKSFLPRMVLAASMLLSSSDGFSFLEIGSKTPCDARETITKSGPSSPAINRENDSQTWQSRRDSFASIMGAATIAGAAVLGSPAPASAEPDCFKDCLKNCLIIAPQDKTYCTDTCTSYCAQTDRTDGLSGSVSAENGEVGILGGSFGQGTVPKGEDKPPSIKLPGLDFSSGNGKKLIGY</sequence>
<keyword evidence="2" id="KW-0732">Signal</keyword>
<protein>
    <recommendedName>
        <fullName evidence="5">VDE lipocalin domain-containing protein</fullName>
    </recommendedName>
</protein>
<proteinExistence type="predicted"/>
<dbReference type="EMBL" id="CAACVS010000291">
    <property type="protein sequence ID" value="VEU40596.1"/>
    <property type="molecule type" value="Genomic_DNA"/>
</dbReference>
<feature type="signal peptide" evidence="2">
    <location>
        <begin position="1"/>
        <end position="21"/>
    </location>
</feature>
<dbReference type="AlphaFoldDB" id="A0A448ZF22"/>
<gene>
    <name evidence="3" type="ORF">PSNMU_V1.4_AUG-EV-PASAV3_0074980</name>
</gene>
<reference evidence="3 4" key="1">
    <citation type="submission" date="2019-01" db="EMBL/GenBank/DDBJ databases">
        <authorList>
            <person name="Ferrante I. M."/>
        </authorList>
    </citation>
    <scope>NUCLEOTIDE SEQUENCE [LARGE SCALE GENOMIC DNA]</scope>
    <source>
        <strain evidence="3 4">B856</strain>
    </source>
</reference>
<organism evidence="3 4">
    <name type="scientific">Pseudo-nitzschia multistriata</name>
    <dbReference type="NCBI Taxonomy" id="183589"/>
    <lineage>
        <taxon>Eukaryota</taxon>
        <taxon>Sar</taxon>
        <taxon>Stramenopiles</taxon>
        <taxon>Ochrophyta</taxon>
        <taxon>Bacillariophyta</taxon>
        <taxon>Bacillariophyceae</taxon>
        <taxon>Bacillariophycidae</taxon>
        <taxon>Bacillariales</taxon>
        <taxon>Bacillariaceae</taxon>
        <taxon>Pseudo-nitzschia</taxon>
    </lineage>
</organism>
<accession>A0A448ZF22</accession>
<evidence type="ECO:0000256" key="1">
    <source>
        <dbReference type="SAM" id="MobiDB-lite"/>
    </source>
</evidence>
<feature type="region of interest" description="Disordered" evidence="1">
    <location>
        <begin position="146"/>
        <end position="165"/>
    </location>
</feature>
<feature type="region of interest" description="Disordered" evidence="1">
    <location>
        <begin position="38"/>
        <end position="57"/>
    </location>
</feature>
<dbReference type="Proteomes" id="UP000291116">
    <property type="component" value="Unassembled WGS sequence"/>
</dbReference>
<evidence type="ECO:0000313" key="3">
    <source>
        <dbReference type="EMBL" id="VEU40596.1"/>
    </source>
</evidence>
<name>A0A448ZF22_9STRA</name>
<keyword evidence="4" id="KW-1185">Reference proteome</keyword>
<evidence type="ECO:0000256" key="2">
    <source>
        <dbReference type="SAM" id="SignalP"/>
    </source>
</evidence>